<dbReference type="EMBL" id="SORI01000014">
    <property type="protein sequence ID" value="TDY58373.1"/>
    <property type="molecule type" value="Genomic_DNA"/>
</dbReference>
<dbReference type="PANTHER" id="PTHR33514">
    <property type="entry name" value="PROTEIN ABCI12, CHLOROPLASTIC"/>
    <property type="match status" value="1"/>
</dbReference>
<evidence type="ECO:0000256" key="2">
    <source>
        <dbReference type="ARBA" id="ARBA00022692"/>
    </source>
</evidence>
<evidence type="ECO:0000256" key="5">
    <source>
        <dbReference type="SAM" id="Phobius"/>
    </source>
</evidence>
<dbReference type="CDD" id="cd16914">
    <property type="entry name" value="EcfT"/>
    <property type="match status" value="1"/>
</dbReference>
<gene>
    <name evidence="6" type="ORF">C8D99_11465</name>
</gene>
<evidence type="ECO:0000256" key="3">
    <source>
        <dbReference type="ARBA" id="ARBA00022989"/>
    </source>
</evidence>
<sequence length="269" mass="29725">MKFFNHLTFGQYVPSESPVHRLDPRCKIIAVLVLLTGIFLAKHPAVFSVWGVLLACLTAGARLPFRLVLRSAKPVLILVLFTASIHIFFTSGTPLVSLGIVTISREGLILAAYMGLRLLFLVLFASFLTLTTRPMELADGLERLFSPFARFGFPAHELAMMMTIALRFIPTLLDETDRIMKAQLARGASFDRGGLWKRLKAFLPVLIPLFVIVFQRAEDLAVAMEARCYRGGTGRTRMSPLAWKAADTAALLLVPAVVILLVTIDRSLA</sequence>
<dbReference type="AlphaFoldDB" id="A0A4R8M2N3"/>
<name>A0A4R8M2N3_9BACT</name>
<protein>
    <submittedName>
        <fullName evidence="6">Energy-coupling factor transport system permease protein</fullName>
    </submittedName>
</protein>
<evidence type="ECO:0000256" key="1">
    <source>
        <dbReference type="ARBA" id="ARBA00004141"/>
    </source>
</evidence>
<keyword evidence="4 5" id="KW-0472">Membrane</keyword>
<accession>A0A4R8M2N3</accession>
<evidence type="ECO:0000256" key="4">
    <source>
        <dbReference type="ARBA" id="ARBA00023136"/>
    </source>
</evidence>
<organism evidence="6 7">
    <name type="scientific">Aminivibrio pyruvatiphilus</name>
    <dbReference type="NCBI Taxonomy" id="1005740"/>
    <lineage>
        <taxon>Bacteria</taxon>
        <taxon>Thermotogati</taxon>
        <taxon>Synergistota</taxon>
        <taxon>Synergistia</taxon>
        <taxon>Synergistales</taxon>
        <taxon>Aminobacteriaceae</taxon>
        <taxon>Aminivibrio</taxon>
    </lineage>
</organism>
<dbReference type="PANTHER" id="PTHR33514:SF13">
    <property type="entry name" value="PROTEIN ABCI12, CHLOROPLASTIC"/>
    <property type="match status" value="1"/>
</dbReference>
<proteinExistence type="predicted"/>
<reference evidence="6 7" key="1">
    <citation type="submission" date="2019-03" db="EMBL/GenBank/DDBJ databases">
        <title>Genomic Encyclopedia of Type Strains, Phase IV (KMG-IV): sequencing the most valuable type-strain genomes for metagenomic binning, comparative biology and taxonomic classification.</title>
        <authorList>
            <person name="Goeker M."/>
        </authorList>
    </citation>
    <scope>NUCLEOTIDE SEQUENCE [LARGE SCALE GENOMIC DNA]</scope>
    <source>
        <strain evidence="6 7">DSM 25964</strain>
    </source>
</reference>
<keyword evidence="7" id="KW-1185">Reference proteome</keyword>
<dbReference type="Proteomes" id="UP000295066">
    <property type="component" value="Unassembled WGS sequence"/>
</dbReference>
<keyword evidence="2 5" id="KW-0812">Transmembrane</keyword>
<comment type="caution">
    <text evidence="6">The sequence shown here is derived from an EMBL/GenBank/DDBJ whole genome shotgun (WGS) entry which is preliminary data.</text>
</comment>
<feature type="transmembrane region" description="Helical" evidence="5">
    <location>
        <begin position="77"/>
        <end position="101"/>
    </location>
</feature>
<keyword evidence="3 5" id="KW-1133">Transmembrane helix</keyword>
<evidence type="ECO:0000313" key="6">
    <source>
        <dbReference type="EMBL" id="TDY58373.1"/>
    </source>
</evidence>
<feature type="transmembrane region" description="Helical" evidence="5">
    <location>
        <begin position="107"/>
        <end position="130"/>
    </location>
</feature>
<feature type="transmembrane region" description="Helical" evidence="5">
    <location>
        <begin position="245"/>
        <end position="264"/>
    </location>
</feature>
<dbReference type="RefSeq" id="WP_133958091.1">
    <property type="nucleotide sequence ID" value="NZ_SORI01000014.1"/>
</dbReference>
<dbReference type="OrthoDB" id="8075495at2"/>
<dbReference type="GO" id="GO:0005886">
    <property type="term" value="C:plasma membrane"/>
    <property type="evidence" value="ECO:0007669"/>
    <property type="project" value="TreeGrafter"/>
</dbReference>
<dbReference type="InterPro" id="IPR003339">
    <property type="entry name" value="ABC/ECF_trnsptr_transmembrane"/>
</dbReference>
<dbReference type="Pfam" id="PF02361">
    <property type="entry name" value="CbiQ"/>
    <property type="match status" value="1"/>
</dbReference>
<comment type="subcellular location">
    <subcellularLocation>
        <location evidence="1">Membrane</location>
        <topology evidence="1">Multi-pass membrane protein</topology>
    </subcellularLocation>
</comment>
<feature type="transmembrane region" description="Helical" evidence="5">
    <location>
        <begin position="47"/>
        <end position="65"/>
    </location>
</feature>
<evidence type="ECO:0000313" key="7">
    <source>
        <dbReference type="Proteomes" id="UP000295066"/>
    </source>
</evidence>